<protein>
    <submittedName>
        <fullName evidence="2">Uncharacterized protein</fullName>
    </submittedName>
</protein>
<organism evidence="2 3">
    <name type="scientific">Heterodera schachtii</name>
    <name type="common">Sugarbeet cyst nematode worm</name>
    <name type="synonym">Tylenchus schachtii</name>
    <dbReference type="NCBI Taxonomy" id="97005"/>
    <lineage>
        <taxon>Eukaryota</taxon>
        <taxon>Metazoa</taxon>
        <taxon>Ecdysozoa</taxon>
        <taxon>Nematoda</taxon>
        <taxon>Chromadorea</taxon>
        <taxon>Rhabditida</taxon>
        <taxon>Tylenchina</taxon>
        <taxon>Tylenchomorpha</taxon>
        <taxon>Tylenchoidea</taxon>
        <taxon>Heteroderidae</taxon>
        <taxon>Heteroderinae</taxon>
        <taxon>Heterodera</taxon>
    </lineage>
</organism>
<feature type="region of interest" description="Disordered" evidence="1">
    <location>
        <begin position="19"/>
        <end position="53"/>
    </location>
</feature>
<reference evidence="2 3" key="1">
    <citation type="submission" date="2024-10" db="EMBL/GenBank/DDBJ databases">
        <authorList>
            <person name="Kim D."/>
        </authorList>
    </citation>
    <scope>NUCLEOTIDE SEQUENCE [LARGE SCALE GENOMIC DNA]</scope>
    <source>
        <strain evidence="2">Taebaek</strain>
    </source>
</reference>
<evidence type="ECO:0000313" key="2">
    <source>
        <dbReference type="EMBL" id="KAL3070773.1"/>
    </source>
</evidence>
<comment type="caution">
    <text evidence="2">The sequence shown here is derived from an EMBL/GenBank/DDBJ whole genome shotgun (WGS) entry which is preliminary data.</text>
</comment>
<keyword evidence="3" id="KW-1185">Reference proteome</keyword>
<feature type="compositionally biased region" description="Low complexity" evidence="1">
    <location>
        <begin position="32"/>
        <end position="43"/>
    </location>
</feature>
<feature type="compositionally biased region" description="Polar residues" evidence="1">
    <location>
        <begin position="44"/>
        <end position="53"/>
    </location>
</feature>
<gene>
    <name evidence="2" type="ORF">niasHS_016639</name>
</gene>
<evidence type="ECO:0000313" key="3">
    <source>
        <dbReference type="Proteomes" id="UP001620645"/>
    </source>
</evidence>
<dbReference type="EMBL" id="JBICCN010000405">
    <property type="protein sequence ID" value="KAL3070773.1"/>
    <property type="molecule type" value="Genomic_DNA"/>
</dbReference>
<sequence length="144" mass="16611">MSDPNSRYNIEQALQKTERAIEPSLDWHGPTQQQLEEQSMQEENSPTAPSPFQYQLARQKQQPSVLMLPTPRHPPLKLFEEALRYTATWTLAAMFNKPLEAEKISTTLSEASMLLNMCVQILNRRPQRQQHGLQHPMSSSQQNQ</sequence>
<dbReference type="Proteomes" id="UP001620645">
    <property type="component" value="Unassembled WGS sequence"/>
</dbReference>
<name>A0ABD2IC82_HETSC</name>
<accession>A0ABD2IC82</accession>
<evidence type="ECO:0000256" key="1">
    <source>
        <dbReference type="SAM" id="MobiDB-lite"/>
    </source>
</evidence>
<proteinExistence type="predicted"/>
<dbReference type="AlphaFoldDB" id="A0ABD2IC82"/>